<evidence type="ECO:0000313" key="1">
    <source>
        <dbReference type="EMBL" id="MPM74073.1"/>
    </source>
</evidence>
<name>A0A645CAW3_9ZZZZ</name>
<sequence length="91" mass="10584">MPYTKDSENEFINAVVDNINKMIQFSYTRYNGNNAKKVELSGIDEILMTIQNRINEELLIPCEIIKHPSFIDSNVKYENRYVNAIGSLIRK</sequence>
<organism evidence="1">
    <name type="scientific">bioreactor metagenome</name>
    <dbReference type="NCBI Taxonomy" id="1076179"/>
    <lineage>
        <taxon>unclassified sequences</taxon>
        <taxon>metagenomes</taxon>
        <taxon>ecological metagenomes</taxon>
    </lineage>
</organism>
<gene>
    <name evidence="1" type="ORF">SDC9_121058</name>
</gene>
<protein>
    <submittedName>
        <fullName evidence="1">Uncharacterized protein</fullName>
    </submittedName>
</protein>
<accession>A0A645CAW3</accession>
<proteinExistence type="predicted"/>
<dbReference type="AlphaFoldDB" id="A0A645CAW3"/>
<comment type="caution">
    <text evidence="1">The sequence shown here is derived from an EMBL/GenBank/DDBJ whole genome shotgun (WGS) entry which is preliminary data.</text>
</comment>
<reference evidence="1" key="1">
    <citation type="submission" date="2019-08" db="EMBL/GenBank/DDBJ databases">
        <authorList>
            <person name="Kucharzyk K."/>
            <person name="Murdoch R.W."/>
            <person name="Higgins S."/>
            <person name="Loffler F."/>
        </authorList>
    </citation>
    <scope>NUCLEOTIDE SEQUENCE</scope>
</reference>
<dbReference type="EMBL" id="VSSQ01025739">
    <property type="protein sequence ID" value="MPM74073.1"/>
    <property type="molecule type" value="Genomic_DNA"/>
</dbReference>